<organism evidence="1 2">
    <name type="scientific">Paenarthrobacter nitroguajacolicus</name>
    <name type="common">Arthrobacter nitroguajacolicus</name>
    <dbReference type="NCBI Taxonomy" id="211146"/>
    <lineage>
        <taxon>Bacteria</taxon>
        <taxon>Bacillati</taxon>
        <taxon>Actinomycetota</taxon>
        <taxon>Actinomycetes</taxon>
        <taxon>Micrococcales</taxon>
        <taxon>Micrococcaceae</taxon>
        <taxon>Paenarthrobacter</taxon>
    </lineage>
</organism>
<dbReference type="Proteomes" id="UP000316500">
    <property type="component" value="Unassembled WGS sequence"/>
</dbReference>
<name>A0A558GXF1_PAENT</name>
<evidence type="ECO:0000313" key="1">
    <source>
        <dbReference type="EMBL" id="TVU61558.1"/>
    </source>
</evidence>
<sequence length="304" mass="32848">MMAFELSRFQFWLTSVLGAYIDVDQFAGAQCWDLHAHFANFFGLPVINTTGGAVKWSGFAGTMYRDYPQTKAIEAAYVRIPPTERALPGDTAVWGDSFWYYPKTHVAQVIEDPGYEYVRCASQNSSESRWDNPFPGQSSGPVLDQWLPKQGLLGYLRPRNGLVLQGEIIQPEEDVMASLEEVRTVVREEIAALTQEGEAKKRNAGPLFGVAGNAKAAKDAAEEARDLLRPGVEKVRFAGPIPGMLASIQGQQAGLLEAVKQLASKPGSPVDLAAVEQAAKAGAESALSDLQATATTTVTLSQEG</sequence>
<dbReference type="InterPro" id="IPR038765">
    <property type="entry name" value="Papain-like_cys_pep_sf"/>
</dbReference>
<dbReference type="SUPFAM" id="SSF54001">
    <property type="entry name" value="Cysteine proteinases"/>
    <property type="match status" value="1"/>
</dbReference>
<comment type="caution">
    <text evidence="1">The sequence shown here is derived from an EMBL/GenBank/DDBJ whole genome shotgun (WGS) entry which is preliminary data.</text>
</comment>
<dbReference type="OrthoDB" id="3231746at2"/>
<dbReference type="AlphaFoldDB" id="A0A558GXF1"/>
<protein>
    <submittedName>
        <fullName evidence="1">Uncharacterized protein</fullName>
    </submittedName>
</protein>
<gene>
    <name evidence="1" type="ORF">FQP90_13540</name>
</gene>
<evidence type="ECO:0000313" key="2">
    <source>
        <dbReference type="Proteomes" id="UP000316500"/>
    </source>
</evidence>
<proteinExistence type="predicted"/>
<reference evidence="1 2" key="1">
    <citation type="submission" date="2019-07" db="EMBL/GenBank/DDBJ databases">
        <title>Diversity of Bacteria from Kongsfjorden, Arctic.</title>
        <authorList>
            <person name="Yu Y."/>
        </authorList>
    </citation>
    <scope>NUCLEOTIDE SEQUENCE [LARGE SCALE GENOMIC DNA]</scope>
    <source>
        <strain evidence="1 2">SM1928</strain>
    </source>
</reference>
<dbReference type="Gene3D" id="3.90.1720.10">
    <property type="entry name" value="endopeptidase domain like (from Nostoc punctiforme)"/>
    <property type="match status" value="1"/>
</dbReference>
<dbReference type="EMBL" id="VNFK01000010">
    <property type="protein sequence ID" value="TVU61558.1"/>
    <property type="molecule type" value="Genomic_DNA"/>
</dbReference>
<dbReference type="RefSeq" id="WP_144651328.1">
    <property type="nucleotide sequence ID" value="NZ_VNFK01000010.1"/>
</dbReference>
<accession>A0A558GXF1</accession>